<proteinExistence type="predicted"/>
<dbReference type="InterPro" id="IPR050300">
    <property type="entry name" value="GDXG_lipolytic_enzyme"/>
</dbReference>
<dbReference type="EMBL" id="CP029187">
    <property type="protein sequence ID" value="AWI25390.1"/>
    <property type="molecule type" value="Genomic_DNA"/>
</dbReference>
<dbReference type="PANTHER" id="PTHR48081">
    <property type="entry name" value="AB HYDROLASE SUPERFAMILY PROTEIN C4A8.06C"/>
    <property type="match status" value="1"/>
</dbReference>
<protein>
    <recommendedName>
        <fullName evidence="2">BD-FAE-like domain-containing protein</fullName>
    </recommendedName>
</protein>
<dbReference type="Proteomes" id="UP000244937">
    <property type="component" value="Chromosome"/>
</dbReference>
<evidence type="ECO:0000259" key="2">
    <source>
        <dbReference type="Pfam" id="PF20434"/>
    </source>
</evidence>
<feature type="domain" description="BD-FAE-like" evidence="2">
    <location>
        <begin position="37"/>
        <end position="230"/>
    </location>
</feature>
<organism evidence="3 4">
    <name type="scientific">Flavobacterium pallidum</name>
    <dbReference type="NCBI Taxonomy" id="2172098"/>
    <lineage>
        <taxon>Bacteria</taxon>
        <taxon>Pseudomonadati</taxon>
        <taxon>Bacteroidota</taxon>
        <taxon>Flavobacteriia</taxon>
        <taxon>Flavobacteriales</taxon>
        <taxon>Flavobacteriaceae</taxon>
        <taxon>Flavobacterium</taxon>
    </lineage>
</organism>
<reference evidence="3 4" key="1">
    <citation type="submission" date="2018-05" db="EMBL/GenBank/DDBJ databases">
        <title>Genome sequencing of Flavobacterium sp. HYN0049.</title>
        <authorList>
            <person name="Yi H."/>
            <person name="Baek C."/>
        </authorList>
    </citation>
    <scope>NUCLEOTIDE SEQUENCE [LARGE SCALE GENOMIC DNA]</scope>
    <source>
        <strain evidence="3 4">HYN0049</strain>
    </source>
</reference>
<evidence type="ECO:0000256" key="1">
    <source>
        <dbReference type="ARBA" id="ARBA00022801"/>
    </source>
</evidence>
<dbReference type="InterPro" id="IPR049492">
    <property type="entry name" value="BD-FAE-like_dom"/>
</dbReference>
<dbReference type="RefSeq" id="WP_108903181.1">
    <property type="nucleotide sequence ID" value="NZ_CP029187.1"/>
</dbReference>
<dbReference type="Pfam" id="PF20434">
    <property type="entry name" value="BD-FAE"/>
    <property type="match status" value="1"/>
</dbReference>
<gene>
    <name evidence="3" type="ORF">HYN49_05470</name>
</gene>
<dbReference type="PANTHER" id="PTHR48081:SF33">
    <property type="entry name" value="KYNURENINE FORMAMIDASE"/>
    <property type="match status" value="1"/>
</dbReference>
<dbReference type="Gene3D" id="3.40.50.1820">
    <property type="entry name" value="alpha/beta hydrolase"/>
    <property type="match status" value="1"/>
</dbReference>
<sequence length="274" mass="30694">MEKISTIVLFLVVSICFGQNKSQDVHLQYGTDKQQNLDLYLPATIDAKTPVIILLHGGAWMMGGNEYTAKHAGDLRDRGFVVANVDYRYVSKDVYFIDLLTDIESAMDYLYQNADKYHYAKAGYHLVGISAGAHLALLYGYTTVKKVKSITALCAPSRLDSEEALRFIEKNGLLHNIEWLANASYPGKGKPGKAFTTISPYSQIENIPTLLIHGTKDTLVPYQQSVDLLALLQRKKVDSRLITMEGKRHDVGMNQQDSEKIVLDAIVDWINTHQ</sequence>
<accession>A0A2S1SG66</accession>
<evidence type="ECO:0000313" key="3">
    <source>
        <dbReference type="EMBL" id="AWI25390.1"/>
    </source>
</evidence>
<dbReference type="AlphaFoldDB" id="A0A2S1SG66"/>
<keyword evidence="1" id="KW-0378">Hydrolase</keyword>
<dbReference type="SUPFAM" id="SSF53474">
    <property type="entry name" value="alpha/beta-Hydrolases"/>
    <property type="match status" value="1"/>
</dbReference>
<name>A0A2S1SG66_9FLAO</name>
<dbReference type="GO" id="GO:0016787">
    <property type="term" value="F:hydrolase activity"/>
    <property type="evidence" value="ECO:0007669"/>
    <property type="project" value="UniProtKB-KW"/>
</dbReference>
<dbReference type="KEGG" id="fpal:HYN49_05470"/>
<dbReference type="InterPro" id="IPR029058">
    <property type="entry name" value="AB_hydrolase_fold"/>
</dbReference>
<dbReference type="OrthoDB" id="9777975at2"/>
<keyword evidence="4" id="KW-1185">Reference proteome</keyword>
<evidence type="ECO:0000313" key="4">
    <source>
        <dbReference type="Proteomes" id="UP000244937"/>
    </source>
</evidence>